<evidence type="ECO:0000313" key="3">
    <source>
        <dbReference type="Proteomes" id="UP001162880"/>
    </source>
</evidence>
<accession>A0ABT0B7L6</accession>
<dbReference type="Pfam" id="PF02627">
    <property type="entry name" value="CMD"/>
    <property type="match status" value="1"/>
</dbReference>
<feature type="domain" description="Carboxymuconolactone decarboxylase-like" evidence="1">
    <location>
        <begin position="59"/>
        <end position="114"/>
    </location>
</feature>
<dbReference type="RefSeq" id="WP_243996291.1">
    <property type="nucleotide sequence ID" value="NZ_JALHLE010000044.1"/>
</dbReference>
<dbReference type="SUPFAM" id="SSF69118">
    <property type="entry name" value="AhpD-like"/>
    <property type="match status" value="1"/>
</dbReference>
<name>A0ABT0B7L6_9SPHN</name>
<sequence>MTEAKTPRIAPLARAEWTEAARDVFAFWEGDEAREKGSRSNTMMTLANHPPLALASLDLGKYFILNSTLSPRQQKLIVLRVAHRYNSTYQWGHNSLTARQAGLTEAEIAAVRTGGSSPIWNREDRMLLTAVDQTCDGGKIDDAAWAELTAVMSCQQIMDLIHAAGYFTMVAWGLVAIGVQLEDGLSLSGRASKPE</sequence>
<dbReference type="PANTHER" id="PTHR34846:SF5">
    <property type="entry name" value="CARBOXYMUCONOLACTONE DECARBOXYLASE-LIKE DOMAIN-CONTAINING PROTEIN"/>
    <property type="match status" value="1"/>
</dbReference>
<gene>
    <name evidence="2" type="ORF">MTR64_19915</name>
</gene>
<dbReference type="InterPro" id="IPR003779">
    <property type="entry name" value="CMD-like"/>
</dbReference>
<keyword evidence="3" id="KW-1185">Reference proteome</keyword>
<proteinExistence type="predicted"/>
<protein>
    <submittedName>
        <fullName evidence="2">Carboxymuconolactone decarboxylase family protein</fullName>
    </submittedName>
</protein>
<dbReference type="Proteomes" id="UP001162880">
    <property type="component" value="Unassembled WGS sequence"/>
</dbReference>
<evidence type="ECO:0000313" key="2">
    <source>
        <dbReference type="EMBL" id="MCJ2180843.1"/>
    </source>
</evidence>
<comment type="caution">
    <text evidence="2">The sequence shown here is derived from an EMBL/GenBank/DDBJ whole genome shotgun (WGS) entry which is preliminary data.</text>
</comment>
<dbReference type="EMBL" id="JALHLE010000044">
    <property type="protein sequence ID" value="MCJ2180843.1"/>
    <property type="molecule type" value="Genomic_DNA"/>
</dbReference>
<organism evidence="2 3">
    <name type="scientific">Novosphingobium album</name>
    <name type="common">ex Hu et al. 2023</name>
    <dbReference type="NCBI Taxonomy" id="2930093"/>
    <lineage>
        <taxon>Bacteria</taxon>
        <taxon>Pseudomonadati</taxon>
        <taxon>Pseudomonadota</taxon>
        <taxon>Alphaproteobacteria</taxon>
        <taxon>Sphingomonadales</taxon>
        <taxon>Sphingomonadaceae</taxon>
        <taxon>Novosphingobium</taxon>
    </lineage>
</organism>
<dbReference type="PANTHER" id="PTHR34846">
    <property type="entry name" value="4-CARBOXYMUCONOLACTONE DECARBOXYLASE FAMILY PROTEIN (AFU_ORTHOLOGUE AFUA_6G11590)"/>
    <property type="match status" value="1"/>
</dbReference>
<dbReference type="Gene3D" id="1.20.1290.10">
    <property type="entry name" value="AhpD-like"/>
    <property type="match status" value="1"/>
</dbReference>
<reference evidence="2" key="1">
    <citation type="submission" date="2022-03" db="EMBL/GenBank/DDBJ databases">
        <title>Identification of a novel bacterium isolated from mangrove sediments.</title>
        <authorList>
            <person name="Pan X."/>
        </authorList>
    </citation>
    <scope>NUCLEOTIDE SEQUENCE</scope>
    <source>
        <strain evidence="2">B2580</strain>
    </source>
</reference>
<evidence type="ECO:0000259" key="1">
    <source>
        <dbReference type="Pfam" id="PF02627"/>
    </source>
</evidence>
<dbReference type="InterPro" id="IPR029032">
    <property type="entry name" value="AhpD-like"/>
</dbReference>